<proteinExistence type="predicted"/>
<evidence type="ECO:0000313" key="2">
    <source>
        <dbReference type="EMBL" id="KAF8681834.1"/>
    </source>
</evidence>
<protein>
    <submittedName>
        <fullName evidence="2">Uncharacterized protein</fullName>
    </submittedName>
</protein>
<dbReference type="Proteomes" id="UP000636709">
    <property type="component" value="Unassembled WGS sequence"/>
</dbReference>
<feature type="region of interest" description="Disordered" evidence="1">
    <location>
        <begin position="37"/>
        <end position="64"/>
    </location>
</feature>
<gene>
    <name evidence="2" type="ORF">HU200_045276</name>
</gene>
<dbReference type="OrthoDB" id="1902654at2759"/>
<evidence type="ECO:0000313" key="3">
    <source>
        <dbReference type="Proteomes" id="UP000636709"/>
    </source>
</evidence>
<sequence length="155" mass="16395">MQGICHDLTVNTDPFACGRCGLERARLRPPAIRILERATPTPGSPAPEHKKKKTPTGAPLAAGTLVAGEPTAALSAAPPDMVSPTSRPFHAHLLPLLRIALRLTLLPLSRARARSQFSIAAINESDSGGQWEPLAPTKEAQVGLLILPAVEQIVL</sequence>
<keyword evidence="3" id="KW-1185">Reference proteome</keyword>
<dbReference type="AlphaFoldDB" id="A0A835AXW0"/>
<accession>A0A835AXW0</accession>
<reference evidence="2" key="1">
    <citation type="submission" date="2020-07" db="EMBL/GenBank/DDBJ databases">
        <title>Genome sequence and genetic diversity analysis of an under-domesticated orphan crop, white fonio (Digitaria exilis).</title>
        <authorList>
            <person name="Bennetzen J.L."/>
            <person name="Chen S."/>
            <person name="Ma X."/>
            <person name="Wang X."/>
            <person name="Yssel A.E.J."/>
            <person name="Chaluvadi S.R."/>
            <person name="Johnson M."/>
            <person name="Gangashetty P."/>
            <person name="Hamidou F."/>
            <person name="Sanogo M.D."/>
            <person name="Zwaenepoel A."/>
            <person name="Wallace J."/>
            <person name="Van De Peer Y."/>
            <person name="Van Deynze A."/>
        </authorList>
    </citation>
    <scope>NUCLEOTIDE SEQUENCE</scope>
    <source>
        <tissue evidence="2">Leaves</tissue>
    </source>
</reference>
<dbReference type="EMBL" id="JACEFO010002109">
    <property type="protein sequence ID" value="KAF8681834.1"/>
    <property type="molecule type" value="Genomic_DNA"/>
</dbReference>
<comment type="caution">
    <text evidence="2">The sequence shown here is derived from an EMBL/GenBank/DDBJ whole genome shotgun (WGS) entry which is preliminary data.</text>
</comment>
<organism evidence="2 3">
    <name type="scientific">Digitaria exilis</name>
    <dbReference type="NCBI Taxonomy" id="1010633"/>
    <lineage>
        <taxon>Eukaryota</taxon>
        <taxon>Viridiplantae</taxon>
        <taxon>Streptophyta</taxon>
        <taxon>Embryophyta</taxon>
        <taxon>Tracheophyta</taxon>
        <taxon>Spermatophyta</taxon>
        <taxon>Magnoliopsida</taxon>
        <taxon>Liliopsida</taxon>
        <taxon>Poales</taxon>
        <taxon>Poaceae</taxon>
        <taxon>PACMAD clade</taxon>
        <taxon>Panicoideae</taxon>
        <taxon>Panicodae</taxon>
        <taxon>Paniceae</taxon>
        <taxon>Anthephorinae</taxon>
        <taxon>Digitaria</taxon>
    </lineage>
</organism>
<evidence type="ECO:0000256" key="1">
    <source>
        <dbReference type="SAM" id="MobiDB-lite"/>
    </source>
</evidence>
<name>A0A835AXW0_9POAL</name>